<evidence type="ECO:0000313" key="3">
    <source>
        <dbReference type="EMBL" id="MBU3851360.1"/>
    </source>
</evidence>
<gene>
    <name evidence="3" type="ORF">H9901_01505</name>
</gene>
<dbReference type="EMBL" id="JAHLFS010000021">
    <property type="protein sequence ID" value="MBU3851360.1"/>
    <property type="molecule type" value="Genomic_DNA"/>
</dbReference>
<organism evidence="3 4">
    <name type="scientific">Candidatus Paralactobacillus gallistercoris</name>
    <dbReference type="NCBI Taxonomy" id="2838724"/>
    <lineage>
        <taxon>Bacteria</taxon>
        <taxon>Bacillati</taxon>
        <taxon>Bacillota</taxon>
        <taxon>Bacilli</taxon>
        <taxon>Lactobacillales</taxon>
        <taxon>Lactobacillaceae</taxon>
        <taxon>Lactobacillus</taxon>
    </lineage>
</organism>
<feature type="domain" description="PDZ" evidence="2">
    <location>
        <begin position="130"/>
        <end position="196"/>
    </location>
</feature>
<dbReference type="PANTHER" id="PTHR10046">
    <property type="entry name" value="ATP DEPENDENT LON PROTEASE FAMILY MEMBER"/>
    <property type="match status" value="1"/>
</dbReference>
<dbReference type="AlphaFoldDB" id="A0A948TIQ3"/>
<comment type="caution">
    <text evidence="3">The sequence shown here is derived from an EMBL/GenBank/DDBJ whole genome shotgun (WGS) entry which is preliminary data.</text>
</comment>
<dbReference type="Gene3D" id="3.30.230.10">
    <property type="match status" value="1"/>
</dbReference>
<feature type="domain" description="Lon proteolytic" evidence="1">
    <location>
        <begin position="224"/>
        <end position="321"/>
    </location>
</feature>
<dbReference type="GO" id="GO:0004176">
    <property type="term" value="F:ATP-dependent peptidase activity"/>
    <property type="evidence" value="ECO:0007669"/>
    <property type="project" value="InterPro"/>
</dbReference>
<dbReference type="GO" id="GO:0005524">
    <property type="term" value="F:ATP binding"/>
    <property type="evidence" value="ECO:0007669"/>
    <property type="project" value="InterPro"/>
</dbReference>
<dbReference type="InterPro" id="IPR020568">
    <property type="entry name" value="Ribosomal_Su5_D2-typ_SF"/>
</dbReference>
<protein>
    <submittedName>
        <fullName evidence="3">PDZ domain-containing protein</fullName>
    </submittedName>
</protein>
<dbReference type="SUPFAM" id="SSF54211">
    <property type="entry name" value="Ribosomal protein S5 domain 2-like"/>
    <property type="match status" value="1"/>
</dbReference>
<reference evidence="3" key="1">
    <citation type="journal article" date="2021" name="PeerJ">
        <title>Extensive microbial diversity within the chicken gut microbiome revealed by metagenomics and culture.</title>
        <authorList>
            <person name="Gilroy R."/>
            <person name="Ravi A."/>
            <person name="Getino M."/>
            <person name="Pursley I."/>
            <person name="Horton D.L."/>
            <person name="Alikhan N.F."/>
            <person name="Baker D."/>
            <person name="Gharbi K."/>
            <person name="Hall N."/>
            <person name="Watson M."/>
            <person name="Adriaenssens E.M."/>
            <person name="Foster-Nyarko E."/>
            <person name="Jarju S."/>
            <person name="Secka A."/>
            <person name="Antonio M."/>
            <person name="Oren A."/>
            <person name="Chaudhuri R.R."/>
            <person name="La Ragione R."/>
            <person name="Hildebrand F."/>
            <person name="Pallen M.J."/>
        </authorList>
    </citation>
    <scope>NUCLEOTIDE SEQUENCE</scope>
    <source>
        <strain evidence="3">F6-6636</strain>
    </source>
</reference>
<dbReference type="InterPro" id="IPR036034">
    <property type="entry name" value="PDZ_sf"/>
</dbReference>
<accession>A0A948TIQ3</accession>
<evidence type="ECO:0000313" key="4">
    <source>
        <dbReference type="Proteomes" id="UP000777303"/>
    </source>
</evidence>
<name>A0A948TIQ3_9LACO</name>
<dbReference type="NCBIfam" id="NF041438">
    <property type="entry name" value="SepM_fam_S16"/>
    <property type="match status" value="1"/>
</dbReference>
<dbReference type="InterPro" id="IPR008269">
    <property type="entry name" value="Lon_proteolytic"/>
</dbReference>
<sequence length="353" mass="39729">MKKRIYRWLRYLLITLCICFLGWFLFWPTNKYAEEPGSANDLTPLVTVAHQHDHWRGQFMLMTVGIRGPLSPVMILVSHCQPFTSLVTQDDLMGTENDRQYMQVQKYYMQTAINNAIEVACQQAHVPCHSQYDGVYIMNVAANSYFNKILHVGDTITAIDGHYFHNSQQFIDYVHQLKIGQRVRITYVHQGKTAQATQRLINIGTAKKPRPGLGITLTDKDSVKSQVPIKVDVGNIGGPSAGLMLTLQIYAQLTHQDLLHGHKIAGTGTMASNGDVGIIGGIDKKVVAANRAHAQVFFAPNYPANKIIKTINPSYQNNYTVAVQTAKKLHTKMKIVPVRNFQDALHFLKNEYH</sequence>
<dbReference type="GO" id="GO:0030163">
    <property type="term" value="P:protein catabolic process"/>
    <property type="evidence" value="ECO:0007669"/>
    <property type="project" value="InterPro"/>
</dbReference>
<proteinExistence type="predicted"/>
<dbReference type="InterPro" id="IPR027065">
    <property type="entry name" value="Lon_Prtase"/>
</dbReference>
<dbReference type="GO" id="GO:0004252">
    <property type="term" value="F:serine-type endopeptidase activity"/>
    <property type="evidence" value="ECO:0007669"/>
    <property type="project" value="InterPro"/>
</dbReference>
<reference evidence="3" key="2">
    <citation type="submission" date="2021-04" db="EMBL/GenBank/DDBJ databases">
        <authorList>
            <person name="Gilroy R."/>
        </authorList>
    </citation>
    <scope>NUCLEOTIDE SEQUENCE</scope>
    <source>
        <strain evidence="3">F6-6636</strain>
    </source>
</reference>
<evidence type="ECO:0000259" key="2">
    <source>
        <dbReference type="Pfam" id="PF13180"/>
    </source>
</evidence>
<dbReference type="Proteomes" id="UP000777303">
    <property type="component" value="Unassembled WGS sequence"/>
</dbReference>
<dbReference type="GO" id="GO:0006508">
    <property type="term" value="P:proteolysis"/>
    <property type="evidence" value="ECO:0007669"/>
    <property type="project" value="InterPro"/>
</dbReference>
<evidence type="ECO:0000259" key="1">
    <source>
        <dbReference type="Pfam" id="PF05362"/>
    </source>
</evidence>
<dbReference type="Pfam" id="PF13180">
    <property type="entry name" value="PDZ_2"/>
    <property type="match status" value="1"/>
</dbReference>
<dbReference type="Pfam" id="PF05362">
    <property type="entry name" value="Lon_C"/>
    <property type="match status" value="1"/>
</dbReference>
<dbReference type="InterPro" id="IPR014721">
    <property type="entry name" value="Ribsml_uS5_D2-typ_fold_subgr"/>
</dbReference>
<dbReference type="SUPFAM" id="SSF50156">
    <property type="entry name" value="PDZ domain-like"/>
    <property type="match status" value="1"/>
</dbReference>
<dbReference type="InterPro" id="IPR001478">
    <property type="entry name" value="PDZ"/>
</dbReference>